<sequence length="492" mass="52803">MALITFVEKAVDILWGTPLLVLVLGSGLIFTIGTGLFQFRHFGHFFKKTFGSLFDKKEHDVGSGHVSSYEAVATAIGGCVGVANIGGVATAIAIGGPGAVFWLWMAALFGMGLKCAEISLAVYYRSKDENGQPYGGPTYYIQKGLRELLPGNLKKIATVLAAIFGIGFSCNFFSGVQGYTIAEGFTSGFNIDIVVFGVIYSIVVWIIVWGGGKRVVEFAGKIVPIMIVFFIIGALGVVLAHASQIPSAIALIVDSAFNGTAAVGGFAGATFRMAIQNGVSRSVFSNEAGQGSSTMVHSQANVEHPVRQGLWGMFEVFIDTLVVCTIMSLAVIVTGVWNTGLEGATLSVAAFNTLYGHLGGKFASICILLFGITTQTGWFMYYDVLLRHALHGNIALKNKILNGFRVIYPLPSLLTIIYTTMYGLPAGAVWKVADFFCAVPTTLNIICVLLLSGTYFKLMKDYKARYMGIGKVDPNFKVFYEEDASTEIPAKE</sequence>
<evidence type="ECO:0000256" key="1">
    <source>
        <dbReference type="ARBA" id="ARBA00004651"/>
    </source>
</evidence>
<evidence type="ECO:0000256" key="5">
    <source>
        <dbReference type="ARBA" id="ARBA00022692"/>
    </source>
</evidence>
<dbReference type="PRINTS" id="PR00175">
    <property type="entry name" value="NAALASMPORT"/>
</dbReference>
<dbReference type="InterPro" id="IPR001463">
    <property type="entry name" value="Na/Ala_symport"/>
</dbReference>
<dbReference type="EMBL" id="DXES01000115">
    <property type="protein sequence ID" value="HIX65608.1"/>
    <property type="molecule type" value="Genomic_DNA"/>
</dbReference>
<comment type="similarity">
    <text evidence="2 8">Belongs to the alanine or glycine:cation symporter (AGCS) (TC 2.A.25) family.</text>
</comment>
<keyword evidence="7 8" id="KW-0472">Membrane</keyword>
<reference evidence="9" key="2">
    <citation type="submission" date="2021-04" db="EMBL/GenBank/DDBJ databases">
        <authorList>
            <person name="Gilroy R."/>
        </authorList>
    </citation>
    <scope>NUCLEOTIDE SEQUENCE</scope>
    <source>
        <strain evidence="9">CHK188-5543</strain>
    </source>
</reference>
<evidence type="ECO:0000256" key="6">
    <source>
        <dbReference type="ARBA" id="ARBA00022989"/>
    </source>
</evidence>
<evidence type="ECO:0000256" key="2">
    <source>
        <dbReference type="ARBA" id="ARBA00009261"/>
    </source>
</evidence>
<dbReference type="PANTHER" id="PTHR30330">
    <property type="entry name" value="AGSS FAMILY TRANSPORTER, SODIUM-ALANINE"/>
    <property type="match status" value="1"/>
</dbReference>
<keyword evidence="3 8" id="KW-0813">Transport</keyword>
<feature type="transmembrane region" description="Helical" evidence="8">
    <location>
        <begin position="156"/>
        <end position="176"/>
    </location>
</feature>
<dbReference type="AlphaFoldDB" id="A0A9D2B7C1"/>
<evidence type="ECO:0000256" key="8">
    <source>
        <dbReference type="RuleBase" id="RU363064"/>
    </source>
</evidence>
<dbReference type="GO" id="GO:0005886">
    <property type="term" value="C:plasma membrane"/>
    <property type="evidence" value="ECO:0007669"/>
    <property type="project" value="UniProtKB-SubCell"/>
</dbReference>
<dbReference type="Pfam" id="PF01235">
    <property type="entry name" value="Na_Ala_symp"/>
    <property type="match status" value="1"/>
</dbReference>
<keyword evidence="6 8" id="KW-1133">Transmembrane helix</keyword>
<feature type="transmembrane region" description="Helical" evidence="8">
    <location>
        <begin position="13"/>
        <end position="37"/>
    </location>
</feature>
<feature type="transmembrane region" description="Helical" evidence="8">
    <location>
        <begin position="72"/>
        <end position="95"/>
    </location>
</feature>
<evidence type="ECO:0000256" key="4">
    <source>
        <dbReference type="ARBA" id="ARBA00022475"/>
    </source>
</evidence>
<dbReference type="NCBIfam" id="TIGR00835">
    <property type="entry name" value="agcS"/>
    <property type="match status" value="1"/>
</dbReference>
<keyword evidence="8" id="KW-0769">Symport</keyword>
<proteinExistence type="inferred from homology"/>
<feature type="transmembrane region" description="Helical" evidence="8">
    <location>
        <begin position="432"/>
        <end position="456"/>
    </location>
</feature>
<keyword evidence="5 8" id="KW-0812">Transmembrane</keyword>
<name>A0A9D2B7C1_9FIRM</name>
<accession>A0A9D2B7C1</accession>
<feature type="transmembrane region" description="Helical" evidence="8">
    <location>
        <begin position="248"/>
        <end position="271"/>
    </location>
</feature>
<organism evidence="9 10">
    <name type="scientific">Candidatus Anaerotruncus excrementipullorum</name>
    <dbReference type="NCBI Taxonomy" id="2838465"/>
    <lineage>
        <taxon>Bacteria</taxon>
        <taxon>Bacillati</taxon>
        <taxon>Bacillota</taxon>
        <taxon>Clostridia</taxon>
        <taxon>Eubacteriales</taxon>
        <taxon>Oscillospiraceae</taxon>
        <taxon>Anaerotruncus</taxon>
    </lineage>
</organism>
<comment type="caution">
    <text evidence="9">The sequence shown here is derived from an EMBL/GenBank/DDBJ whole genome shotgun (WGS) entry which is preliminary data.</text>
</comment>
<gene>
    <name evidence="9" type="ORF">H9736_05095</name>
</gene>
<protein>
    <submittedName>
        <fullName evidence="9">Amino acid carrier protein</fullName>
    </submittedName>
</protein>
<evidence type="ECO:0000313" key="10">
    <source>
        <dbReference type="Proteomes" id="UP000886800"/>
    </source>
</evidence>
<feature type="transmembrane region" description="Helical" evidence="8">
    <location>
        <begin position="101"/>
        <end position="124"/>
    </location>
</feature>
<comment type="subcellular location">
    <subcellularLocation>
        <location evidence="1 8">Cell membrane</location>
        <topology evidence="1 8">Multi-pass membrane protein</topology>
    </subcellularLocation>
</comment>
<dbReference type="Proteomes" id="UP000886800">
    <property type="component" value="Unassembled WGS sequence"/>
</dbReference>
<evidence type="ECO:0000313" key="9">
    <source>
        <dbReference type="EMBL" id="HIX65608.1"/>
    </source>
</evidence>
<feature type="transmembrane region" description="Helical" evidence="8">
    <location>
        <begin position="222"/>
        <end position="242"/>
    </location>
</feature>
<evidence type="ECO:0000256" key="7">
    <source>
        <dbReference type="ARBA" id="ARBA00023136"/>
    </source>
</evidence>
<reference evidence="9" key="1">
    <citation type="journal article" date="2021" name="PeerJ">
        <title>Extensive microbial diversity within the chicken gut microbiome revealed by metagenomics and culture.</title>
        <authorList>
            <person name="Gilroy R."/>
            <person name="Ravi A."/>
            <person name="Getino M."/>
            <person name="Pursley I."/>
            <person name="Horton D.L."/>
            <person name="Alikhan N.F."/>
            <person name="Baker D."/>
            <person name="Gharbi K."/>
            <person name="Hall N."/>
            <person name="Watson M."/>
            <person name="Adriaenssens E.M."/>
            <person name="Foster-Nyarko E."/>
            <person name="Jarju S."/>
            <person name="Secka A."/>
            <person name="Antonio M."/>
            <person name="Oren A."/>
            <person name="Chaudhuri R.R."/>
            <person name="La Ragione R."/>
            <person name="Hildebrand F."/>
            <person name="Pallen M.J."/>
        </authorList>
    </citation>
    <scope>NUCLEOTIDE SEQUENCE</scope>
    <source>
        <strain evidence="9">CHK188-5543</strain>
    </source>
</reference>
<feature type="transmembrane region" description="Helical" evidence="8">
    <location>
        <begin position="316"/>
        <end position="337"/>
    </location>
</feature>
<evidence type="ECO:0000256" key="3">
    <source>
        <dbReference type="ARBA" id="ARBA00022448"/>
    </source>
</evidence>
<dbReference type="GO" id="GO:0005283">
    <property type="term" value="F:amino acid:sodium symporter activity"/>
    <property type="evidence" value="ECO:0007669"/>
    <property type="project" value="InterPro"/>
</dbReference>
<dbReference type="PANTHER" id="PTHR30330:SF14">
    <property type="entry name" value="SODIUM_AMINO ACID (ALANINE) SYMPORTER"/>
    <property type="match status" value="1"/>
</dbReference>
<keyword evidence="4 8" id="KW-1003">Cell membrane</keyword>
<feature type="transmembrane region" description="Helical" evidence="8">
    <location>
        <begin position="188"/>
        <end position="210"/>
    </location>
</feature>
<feature type="transmembrane region" description="Helical" evidence="8">
    <location>
        <begin position="406"/>
        <end position="426"/>
    </location>
</feature>